<proteinExistence type="predicted"/>
<dbReference type="OrthoDB" id="446899at2759"/>
<reference evidence="1" key="1">
    <citation type="submission" date="2021-02" db="EMBL/GenBank/DDBJ databases">
        <authorList>
            <person name="Dougan E. K."/>
            <person name="Rhodes N."/>
            <person name="Thang M."/>
            <person name="Chan C."/>
        </authorList>
    </citation>
    <scope>NUCLEOTIDE SEQUENCE</scope>
</reference>
<dbReference type="Gene3D" id="2.60.120.620">
    <property type="entry name" value="q2cbj1_9rhob like domain"/>
    <property type="match status" value="1"/>
</dbReference>
<protein>
    <submittedName>
        <fullName evidence="1">Uncharacterized protein</fullName>
    </submittedName>
</protein>
<keyword evidence="2" id="KW-1185">Reference proteome</keyword>
<dbReference type="AlphaFoldDB" id="A0A812S6W9"/>
<sequence length="443" mass="48417">MPAGPTESCSDVPGEDFALRVFDDGLPAELVRRARDALHPAASYWHDHRYHSEDVAFYSHAHFPGDETHVIDQLIEAMRPLLAEVDPKVGSSLKVAEWWVHQRQPDQWHGHPLHYDTNEQLLRDSQGRCVEHPAISSVVYLCDDSPRFGATVVTSQEYGDAAKPGFRGEAALVRPKLGRVLFFKGSYLHGALPGRPWLEDGDPQRRLNVMVGWWTTPIATQPAADPPAPLMRSGVGTWIRDLGKARLDGVAGGARAVEEEVRGASPIWADCGHGEAGEGEGDSALPPFGRFFLRRDLVGQAYSVPYPVRVAPDGVSFAGRIAWRLVAKGPNRRGWQVSGLRIFSDLSCREEVSGLVTASGFADGHEPELAVGSNDTSTFWEASCTQCTDQGTLGVSLTTETILPRCFQLYQPDDAWAASSISIQVLEETDEGETWLEAGVNAS</sequence>
<name>A0A812S6W9_9DINO</name>
<organism evidence="1 2">
    <name type="scientific">Symbiodinium natans</name>
    <dbReference type="NCBI Taxonomy" id="878477"/>
    <lineage>
        <taxon>Eukaryota</taxon>
        <taxon>Sar</taxon>
        <taxon>Alveolata</taxon>
        <taxon>Dinophyceae</taxon>
        <taxon>Suessiales</taxon>
        <taxon>Symbiodiniaceae</taxon>
        <taxon>Symbiodinium</taxon>
    </lineage>
</organism>
<dbReference type="Proteomes" id="UP000604046">
    <property type="component" value="Unassembled WGS sequence"/>
</dbReference>
<dbReference type="EMBL" id="CAJNDS010002412">
    <property type="protein sequence ID" value="CAE7464932.1"/>
    <property type="molecule type" value="Genomic_DNA"/>
</dbReference>
<evidence type="ECO:0000313" key="1">
    <source>
        <dbReference type="EMBL" id="CAE7464932.1"/>
    </source>
</evidence>
<accession>A0A812S6W9</accession>
<comment type="caution">
    <text evidence="1">The sequence shown here is derived from an EMBL/GenBank/DDBJ whole genome shotgun (WGS) entry which is preliminary data.</text>
</comment>
<evidence type="ECO:0000313" key="2">
    <source>
        <dbReference type="Proteomes" id="UP000604046"/>
    </source>
</evidence>
<gene>
    <name evidence="1" type="ORF">SNAT2548_LOCUS25978</name>
</gene>